<evidence type="ECO:0000259" key="12">
    <source>
        <dbReference type="Pfam" id="PF10458"/>
    </source>
</evidence>
<comment type="function">
    <text evidence="9">Catalyzes the attachment of valine to tRNA(Val). As ValRS can inadvertently accommodate and process structurally similar amino acids such as threonine, to avoid such errors, it has a 'posttransfer' editing activity that hydrolyzes mischarged Thr-tRNA(Val) in a tRNA-dependent manner.</text>
</comment>
<dbReference type="InterPro" id="IPR009008">
    <property type="entry name" value="Val/Leu/Ile-tRNA-synth_edit"/>
</dbReference>
<dbReference type="EMBL" id="CP106753">
    <property type="protein sequence ID" value="UXY15151.1"/>
    <property type="molecule type" value="Genomic_DNA"/>
</dbReference>
<dbReference type="InterPro" id="IPR001412">
    <property type="entry name" value="aa-tRNA-synth_I_CS"/>
</dbReference>
<dbReference type="RefSeq" id="WP_263124542.1">
    <property type="nucleotide sequence ID" value="NZ_CP106753.1"/>
</dbReference>
<evidence type="ECO:0000256" key="9">
    <source>
        <dbReference type="HAMAP-Rule" id="MF_02004"/>
    </source>
</evidence>
<comment type="domain">
    <text evidence="9">The C-terminal coiled-coil domain is crucial for aminoacylation activity.</text>
</comment>
<evidence type="ECO:0000256" key="1">
    <source>
        <dbReference type="ARBA" id="ARBA00022490"/>
    </source>
</evidence>
<dbReference type="SUPFAM" id="SSF47323">
    <property type="entry name" value="Anticodon-binding domain of a subclass of class I aminoacyl-tRNA synthetases"/>
    <property type="match status" value="1"/>
</dbReference>
<dbReference type="PANTHER" id="PTHR11946:SF93">
    <property type="entry name" value="VALINE--TRNA LIGASE, CHLOROPLASTIC_MITOCHONDRIAL 2"/>
    <property type="match status" value="1"/>
</dbReference>
<evidence type="ECO:0000256" key="4">
    <source>
        <dbReference type="ARBA" id="ARBA00022840"/>
    </source>
</evidence>
<dbReference type="PANTHER" id="PTHR11946">
    <property type="entry name" value="VALYL-TRNA SYNTHETASES"/>
    <property type="match status" value="1"/>
</dbReference>
<dbReference type="InterPro" id="IPR009080">
    <property type="entry name" value="tRNAsynth_Ia_anticodon-bd"/>
</dbReference>
<evidence type="ECO:0000313" key="13">
    <source>
        <dbReference type="EMBL" id="UXY15151.1"/>
    </source>
</evidence>
<keyword evidence="2 9" id="KW-0436">Ligase</keyword>
<evidence type="ECO:0000256" key="8">
    <source>
        <dbReference type="ARBA" id="ARBA00047552"/>
    </source>
</evidence>
<dbReference type="NCBIfam" id="NF004349">
    <property type="entry name" value="PRK05729.1"/>
    <property type="match status" value="1"/>
</dbReference>
<dbReference type="Pfam" id="PF10458">
    <property type="entry name" value="Val_tRNA-synt_C"/>
    <property type="match status" value="1"/>
</dbReference>
<dbReference type="InterPro" id="IPR010978">
    <property type="entry name" value="tRNA-bd_arm"/>
</dbReference>
<accession>A0ABY6DLD0</accession>
<keyword evidence="7 9" id="KW-0030">Aminoacyl-tRNA synthetase</keyword>
<sequence>MSTALERLAKSFDPADIERSWYPRWESARYFSPSMDPATPSFCIQLPPPNVTGTLHMGHAFNQTIMDGLTRYHRMKGENTLWLPGTDHAGIATQIVVERQLEAQGVSRHDLGRTAFIDKVWAWKEQSGNTITAQMRRMGASVDWQREYFTMDEKMSSVVTEVFVRLYEEGLLYRGKRLVNWDPLLGTAVSDLEVASEEEDGQLWHIDYPLADGSGRLTVATTRPETMLGDVAVMVHPEDERYAHLIGKAVQLPLCDRQIPVIADDYVDKAFGTGVVKVTPAHDFNDYQVGQRHGLPQISVLTLEARINDNAPAAYRGLDRFEARKRIVADLEAAGLLAQVKPHKLMVPRCERTGQIVEPMLTDQWFVAMSKQDAAGKSITQKALEVVQNGEVQFVPGDWVNTYYAWLNNIQDWCVSRQLWWGHQIPAWYDDTGRVYVARNEAEAQAQAGGKALSRDNDVLDTWFSAALVPFSTLGWPDGTPELKAFLPSSVLVTGYDIIFFWVARMIMMTRHFTGKVPFQHVYIHGLVRDGEGKKMSKSEGNVLDPVDLIDGIALDPLLEKRTSGLRRPEKAPQVAAKTRKEFPDGIPAYGVDALRFTFASLASLGRSINFDQKRCEGYRNFCNKLWNATRFVLMNVEGQDCGLAADAALDHGFAERWIIGRLQEAEQAVTLALDTFRFDLAAQAIYEFVWNEYCDWYIELAKVSLQQGDAARQRATRRTLIRVLEVILRLTHPIMPFITEELWQVVAPLAGRRDTESLMLAAWPQADLSKVDANANADVAVLQALAFAARNLRGEMGLPPAQKVPLFIEGDAALARFGAYLVPLAKLSEVHVVAQLPEDDAPVAVAGGIRLMLKVEVDKAAESARLTKEIAKVEDGLAKMQAKLDKPGYADKAPPHLVAKDRALVAELTDKLATLQAQLRKLS</sequence>
<evidence type="ECO:0000259" key="10">
    <source>
        <dbReference type="Pfam" id="PF00133"/>
    </source>
</evidence>
<dbReference type="SUPFAM" id="SSF46589">
    <property type="entry name" value="tRNA-binding arm"/>
    <property type="match status" value="1"/>
</dbReference>
<dbReference type="CDD" id="cd07962">
    <property type="entry name" value="Anticodon_Ia_Val"/>
    <property type="match status" value="1"/>
</dbReference>
<comment type="catalytic activity">
    <reaction evidence="8 9">
        <text>tRNA(Val) + L-valine + ATP = L-valyl-tRNA(Val) + AMP + diphosphate</text>
        <dbReference type="Rhea" id="RHEA:10704"/>
        <dbReference type="Rhea" id="RHEA-COMP:9672"/>
        <dbReference type="Rhea" id="RHEA-COMP:9708"/>
        <dbReference type="ChEBI" id="CHEBI:30616"/>
        <dbReference type="ChEBI" id="CHEBI:33019"/>
        <dbReference type="ChEBI" id="CHEBI:57762"/>
        <dbReference type="ChEBI" id="CHEBI:78442"/>
        <dbReference type="ChEBI" id="CHEBI:78537"/>
        <dbReference type="ChEBI" id="CHEBI:456215"/>
        <dbReference type="EC" id="6.1.1.9"/>
    </reaction>
</comment>
<comment type="subcellular location">
    <subcellularLocation>
        <location evidence="9">Cytoplasm</location>
    </subcellularLocation>
</comment>
<dbReference type="Pfam" id="PF08264">
    <property type="entry name" value="Anticodon_1"/>
    <property type="match status" value="1"/>
</dbReference>
<dbReference type="SUPFAM" id="SSF52374">
    <property type="entry name" value="Nucleotidylyl transferase"/>
    <property type="match status" value="1"/>
</dbReference>
<dbReference type="InterPro" id="IPR019499">
    <property type="entry name" value="Val-tRNA_synth_tRNA-bd"/>
</dbReference>
<comment type="domain">
    <text evidence="9">ValRS has two distinct active sites: one for aminoacylation and one for editing. The misactivated threonine is translocated from the active site to the editing site.</text>
</comment>
<dbReference type="InterPro" id="IPR033705">
    <property type="entry name" value="Anticodon_Ia_Val"/>
</dbReference>
<proteinExistence type="inferred from homology"/>
<evidence type="ECO:0000259" key="11">
    <source>
        <dbReference type="Pfam" id="PF08264"/>
    </source>
</evidence>
<dbReference type="GO" id="GO:0004832">
    <property type="term" value="F:valine-tRNA ligase activity"/>
    <property type="evidence" value="ECO:0007669"/>
    <property type="project" value="UniProtKB-EC"/>
</dbReference>
<dbReference type="InterPro" id="IPR037118">
    <property type="entry name" value="Val-tRNA_synth_C_sf"/>
</dbReference>
<evidence type="ECO:0000256" key="6">
    <source>
        <dbReference type="ARBA" id="ARBA00023054"/>
    </source>
</evidence>
<feature type="domain" description="Valyl-tRNA synthetase tRNA-binding arm" evidence="12">
    <location>
        <begin position="861"/>
        <end position="923"/>
    </location>
</feature>
<feature type="domain" description="Aminoacyl-tRNA synthetase class Ia" evidence="10">
    <location>
        <begin position="21"/>
        <end position="612"/>
    </location>
</feature>
<comment type="subunit">
    <text evidence="9">Monomer.</text>
</comment>
<gene>
    <name evidence="9" type="primary">valS</name>
    <name evidence="13" type="ORF">N8I74_17840</name>
</gene>
<reference evidence="13" key="1">
    <citation type="submission" date="2022-10" db="EMBL/GenBank/DDBJ databases">
        <title>Chitiniphilus purpureus sp. nov., a novel chitin-degrading bacterium isolated from crawfish pond sediment.</title>
        <authorList>
            <person name="Li K."/>
        </authorList>
    </citation>
    <scope>NUCLEOTIDE SEQUENCE</scope>
    <source>
        <strain evidence="13">CD1</strain>
    </source>
</reference>
<protein>
    <recommendedName>
        <fullName evidence="9">Valine--tRNA ligase</fullName>
        <ecNumber evidence="9">6.1.1.9</ecNumber>
    </recommendedName>
    <alternativeName>
        <fullName evidence="9">Valyl-tRNA synthetase</fullName>
        <shortName evidence="9">ValRS</shortName>
    </alternativeName>
</protein>
<dbReference type="InterPro" id="IPR002300">
    <property type="entry name" value="aa-tRNA-synth_Ia"/>
</dbReference>
<keyword evidence="4 9" id="KW-0067">ATP-binding</keyword>
<dbReference type="Gene3D" id="3.40.50.620">
    <property type="entry name" value="HUPs"/>
    <property type="match status" value="2"/>
</dbReference>
<evidence type="ECO:0000313" key="14">
    <source>
        <dbReference type="Proteomes" id="UP001061302"/>
    </source>
</evidence>
<dbReference type="InterPro" id="IPR013155">
    <property type="entry name" value="M/V/L/I-tRNA-synth_anticd-bd"/>
</dbReference>
<dbReference type="Gene3D" id="3.90.740.10">
    <property type="entry name" value="Valyl/Leucyl/Isoleucyl-tRNA synthetase, editing domain"/>
    <property type="match status" value="2"/>
</dbReference>
<keyword evidence="6 9" id="KW-0175">Coiled coil</keyword>
<dbReference type="InterPro" id="IPR002303">
    <property type="entry name" value="Valyl-tRNA_ligase"/>
</dbReference>
<feature type="short sequence motif" description="'HIGH' region" evidence="9">
    <location>
        <begin position="49"/>
        <end position="59"/>
    </location>
</feature>
<dbReference type="SUPFAM" id="SSF50677">
    <property type="entry name" value="ValRS/IleRS/LeuRS editing domain"/>
    <property type="match status" value="1"/>
</dbReference>
<dbReference type="Gene3D" id="1.10.287.380">
    <property type="entry name" value="Valyl-tRNA synthetase, C-terminal domain"/>
    <property type="match status" value="1"/>
</dbReference>
<keyword evidence="14" id="KW-1185">Reference proteome</keyword>
<dbReference type="HAMAP" id="MF_02004">
    <property type="entry name" value="Val_tRNA_synth_type1"/>
    <property type="match status" value="1"/>
</dbReference>
<dbReference type="Gene3D" id="1.10.730.10">
    <property type="entry name" value="Isoleucyl-tRNA Synthetase, Domain 1"/>
    <property type="match status" value="1"/>
</dbReference>
<dbReference type="CDD" id="cd00817">
    <property type="entry name" value="ValRS_core"/>
    <property type="match status" value="1"/>
</dbReference>
<keyword evidence="3 9" id="KW-0547">Nucleotide-binding</keyword>
<name>A0ABY6DLD0_9NEIS</name>
<dbReference type="Pfam" id="PF00133">
    <property type="entry name" value="tRNA-synt_1"/>
    <property type="match status" value="1"/>
</dbReference>
<dbReference type="PROSITE" id="PS00178">
    <property type="entry name" value="AA_TRNA_LIGASE_I"/>
    <property type="match status" value="1"/>
</dbReference>
<dbReference type="PRINTS" id="PR00986">
    <property type="entry name" value="TRNASYNTHVAL"/>
</dbReference>
<evidence type="ECO:0000256" key="7">
    <source>
        <dbReference type="ARBA" id="ARBA00023146"/>
    </source>
</evidence>
<keyword evidence="1 9" id="KW-0963">Cytoplasm</keyword>
<organism evidence="13 14">
    <name type="scientific">Chitiniphilus purpureus</name>
    <dbReference type="NCBI Taxonomy" id="2981137"/>
    <lineage>
        <taxon>Bacteria</taxon>
        <taxon>Pseudomonadati</taxon>
        <taxon>Pseudomonadota</taxon>
        <taxon>Betaproteobacteria</taxon>
        <taxon>Neisseriales</taxon>
        <taxon>Chitinibacteraceae</taxon>
        <taxon>Chitiniphilus</taxon>
    </lineage>
</organism>
<dbReference type="NCBIfam" id="TIGR00422">
    <property type="entry name" value="valS"/>
    <property type="match status" value="1"/>
</dbReference>
<evidence type="ECO:0000256" key="2">
    <source>
        <dbReference type="ARBA" id="ARBA00022598"/>
    </source>
</evidence>
<keyword evidence="5 9" id="KW-0648">Protein biosynthesis</keyword>
<feature type="short sequence motif" description="'KMSKS' region" evidence="9">
    <location>
        <begin position="535"/>
        <end position="539"/>
    </location>
</feature>
<dbReference type="InterPro" id="IPR014729">
    <property type="entry name" value="Rossmann-like_a/b/a_fold"/>
</dbReference>
<dbReference type="EC" id="6.1.1.9" evidence="9"/>
<evidence type="ECO:0000256" key="3">
    <source>
        <dbReference type="ARBA" id="ARBA00022741"/>
    </source>
</evidence>
<comment type="similarity">
    <text evidence="9">Belongs to the class-I aminoacyl-tRNA synthetase family. ValS type 1 subfamily.</text>
</comment>
<feature type="binding site" evidence="9">
    <location>
        <position position="538"/>
    </location>
    <ligand>
        <name>ATP</name>
        <dbReference type="ChEBI" id="CHEBI:30616"/>
    </ligand>
</feature>
<dbReference type="Proteomes" id="UP001061302">
    <property type="component" value="Chromosome"/>
</dbReference>
<evidence type="ECO:0000256" key="5">
    <source>
        <dbReference type="ARBA" id="ARBA00022917"/>
    </source>
</evidence>
<feature type="coiled-coil region" evidence="9">
    <location>
        <begin position="864"/>
        <end position="919"/>
    </location>
</feature>
<feature type="domain" description="Methionyl/Valyl/Leucyl/Isoleucyl-tRNA synthetase anticodon-binding" evidence="11">
    <location>
        <begin position="656"/>
        <end position="807"/>
    </location>
</feature>